<evidence type="ECO:0000313" key="1">
    <source>
        <dbReference type="EMBL" id="OLF10517.1"/>
    </source>
</evidence>
<gene>
    <name evidence="1" type="ORF">BLA60_15125</name>
</gene>
<reference evidence="1 2" key="1">
    <citation type="submission" date="2016-12" db="EMBL/GenBank/DDBJ databases">
        <title>The draft genome sequence of Actinophytocola xinjiangensis.</title>
        <authorList>
            <person name="Wang W."/>
            <person name="Yuan L."/>
        </authorList>
    </citation>
    <scope>NUCLEOTIDE SEQUENCE [LARGE SCALE GENOMIC DNA]</scope>
    <source>
        <strain evidence="1 2">CGMCC 4.4663</strain>
    </source>
</reference>
<evidence type="ECO:0000313" key="2">
    <source>
        <dbReference type="Proteomes" id="UP000185696"/>
    </source>
</evidence>
<protein>
    <recommendedName>
        <fullName evidence="3">Nitroreductase family protein</fullName>
    </recommendedName>
</protein>
<dbReference type="SUPFAM" id="SSF55469">
    <property type="entry name" value="FMN-dependent nitroreductase-like"/>
    <property type="match status" value="1"/>
</dbReference>
<accession>A0A7Z1AZC0</accession>
<dbReference type="GO" id="GO:0016491">
    <property type="term" value="F:oxidoreductase activity"/>
    <property type="evidence" value="ECO:0007669"/>
    <property type="project" value="InterPro"/>
</dbReference>
<dbReference type="InterPro" id="IPR000415">
    <property type="entry name" value="Nitroreductase-like"/>
</dbReference>
<comment type="caution">
    <text evidence="1">The sequence shown here is derived from an EMBL/GenBank/DDBJ whole genome shotgun (WGS) entry which is preliminary data.</text>
</comment>
<organism evidence="1 2">
    <name type="scientific">Actinophytocola xinjiangensis</name>
    <dbReference type="NCBI Taxonomy" id="485602"/>
    <lineage>
        <taxon>Bacteria</taxon>
        <taxon>Bacillati</taxon>
        <taxon>Actinomycetota</taxon>
        <taxon>Actinomycetes</taxon>
        <taxon>Pseudonocardiales</taxon>
        <taxon>Pseudonocardiaceae</taxon>
    </lineage>
</organism>
<keyword evidence="2" id="KW-1185">Reference proteome</keyword>
<evidence type="ECO:0008006" key="3">
    <source>
        <dbReference type="Google" id="ProtNLM"/>
    </source>
</evidence>
<sequence>MITGAVRQVPSIDGTRPWTLEFHSGDGERTRAVSLLERVDAPGQPGQPGVPGRDRLVRCGAALQNLRLATRILGWVPETVLRPGPAGELARVTVRRRRSPTESELSRYSAIFVRADGWSSGRNAVSATTRERLVESSGTDGVRLRPVRDDEVPVLASVLERDTAPGASAARTSPRTEALLVAETPDDGPVDHLRAGVAVQNAWLTATAAGFTCAVITNPLRLPEVRSGLVEGLNLPGFPQAVLRLGTPKD</sequence>
<proteinExistence type="predicted"/>
<dbReference type="Proteomes" id="UP000185696">
    <property type="component" value="Unassembled WGS sequence"/>
</dbReference>
<name>A0A7Z1AZC0_9PSEU</name>
<dbReference type="AlphaFoldDB" id="A0A7Z1AZC0"/>
<dbReference type="EMBL" id="MSIF01000006">
    <property type="protein sequence ID" value="OLF10517.1"/>
    <property type="molecule type" value="Genomic_DNA"/>
</dbReference>
<dbReference type="Gene3D" id="3.40.109.10">
    <property type="entry name" value="NADH Oxidase"/>
    <property type="match status" value="1"/>
</dbReference>